<feature type="transmembrane region" description="Helical" evidence="1">
    <location>
        <begin position="429"/>
        <end position="451"/>
    </location>
</feature>
<accession>A0ABS4K7W2</accession>
<reference evidence="2 3" key="1">
    <citation type="submission" date="2021-03" db="EMBL/GenBank/DDBJ databases">
        <title>Genomic Encyclopedia of Type Strains, Phase IV (KMG-IV): sequencing the most valuable type-strain genomes for metagenomic binning, comparative biology and taxonomic classification.</title>
        <authorList>
            <person name="Goeker M."/>
        </authorList>
    </citation>
    <scope>NUCLEOTIDE SEQUENCE [LARGE SCALE GENOMIC DNA]</scope>
    <source>
        <strain evidence="2 3">DSM 28650</strain>
    </source>
</reference>
<dbReference type="EMBL" id="JAGGLL010000040">
    <property type="protein sequence ID" value="MBP2023872.1"/>
    <property type="molecule type" value="Genomic_DNA"/>
</dbReference>
<feature type="transmembrane region" description="Helical" evidence="1">
    <location>
        <begin position="23"/>
        <end position="44"/>
    </location>
</feature>
<dbReference type="Proteomes" id="UP001519308">
    <property type="component" value="Unassembled WGS sequence"/>
</dbReference>
<evidence type="ECO:0000313" key="3">
    <source>
        <dbReference type="Proteomes" id="UP001519308"/>
    </source>
</evidence>
<dbReference type="PANTHER" id="PTHR41983:SF2">
    <property type="entry name" value="SHORT-CHAIN FATTY ACID TRANSPORTER-RELATED"/>
    <property type="match status" value="1"/>
</dbReference>
<feature type="transmembrane region" description="Helical" evidence="1">
    <location>
        <begin position="139"/>
        <end position="158"/>
    </location>
</feature>
<feature type="transmembrane region" description="Helical" evidence="1">
    <location>
        <begin position="98"/>
        <end position="127"/>
    </location>
</feature>
<keyword evidence="3" id="KW-1185">Reference proteome</keyword>
<keyword evidence="1" id="KW-0472">Membrane</keyword>
<dbReference type="Pfam" id="PF02667">
    <property type="entry name" value="SCFA_trans"/>
    <property type="match status" value="1"/>
</dbReference>
<dbReference type="RefSeq" id="WP_021284748.1">
    <property type="nucleotide sequence ID" value="NZ_JAGGLL010000040.1"/>
</dbReference>
<feature type="transmembrane region" description="Helical" evidence="1">
    <location>
        <begin position="256"/>
        <end position="274"/>
    </location>
</feature>
<feature type="transmembrane region" description="Helical" evidence="1">
    <location>
        <begin position="280"/>
        <end position="300"/>
    </location>
</feature>
<dbReference type="InterPro" id="IPR006160">
    <property type="entry name" value="SCFA_transpt_AtoE"/>
</dbReference>
<keyword evidence="1" id="KW-1133">Transmembrane helix</keyword>
<comment type="caution">
    <text evidence="2">The sequence shown here is derived from an EMBL/GenBank/DDBJ whole genome shotgun (WGS) entry which is preliminary data.</text>
</comment>
<feature type="transmembrane region" description="Helical" evidence="1">
    <location>
        <begin position="321"/>
        <end position="344"/>
    </location>
</feature>
<proteinExistence type="predicted"/>
<organism evidence="2 3">
    <name type="scientific">Clostridium punense</name>
    <dbReference type="NCBI Taxonomy" id="1054297"/>
    <lineage>
        <taxon>Bacteria</taxon>
        <taxon>Bacillati</taxon>
        <taxon>Bacillota</taxon>
        <taxon>Clostridia</taxon>
        <taxon>Eubacteriales</taxon>
        <taxon>Clostridiaceae</taxon>
        <taxon>Clostridium</taxon>
    </lineage>
</organism>
<name>A0ABS4K7W2_9CLOT</name>
<gene>
    <name evidence="2" type="ORF">J2Z44_003714</name>
</gene>
<dbReference type="PANTHER" id="PTHR41983">
    <property type="entry name" value="SHORT-CHAIN FATTY ACID TRANSPORTER-RELATED"/>
    <property type="match status" value="1"/>
</dbReference>
<keyword evidence="1" id="KW-0812">Transmembrane</keyword>
<evidence type="ECO:0000313" key="2">
    <source>
        <dbReference type="EMBL" id="MBP2023872.1"/>
    </source>
</evidence>
<feature type="transmembrane region" description="Helical" evidence="1">
    <location>
        <begin position="191"/>
        <end position="210"/>
    </location>
</feature>
<sequence length="452" mass="49033">MRSGLRKLTKALNVGVDKIMPDAIVFAMILTLITFVAGITLTGSGPLDMIKYWGNGFWGFLAFSMQMTVIIATGYIVASAPLAKKFLVKICEIPKNAVQGVVFIAICSAILGWISWGLGLVAGAILARTVAQNLKKVDFKLYVAVAYTGAITTGLFGISGSEFLMVNTPGYFLEKQLGLIPLSKTVFEPSLLIAEILGLIIIVPLLAALIHSDPKDTPHMDKEILDAFAAQDAESAAKVVDKKNMTFAEKMDNNPIMNLIIGIGGLIYIVYWFATKGFDLNLNIMNFILLMVGIILHMTPRNLLTAAEEGVKSAFGVVIQFPFYAGIQGMMGDSGLVALIANFFAGISTQTTYPFWTYISMSIVNFFIPSSGGIFMVAGQPLGQAALNLGIEPHKFVIAFTAGETISNIIQPFWAIPLLGIARLKMKDIMGYCIVFFVVLTAIFFGVWAIMW</sequence>
<feature type="transmembrane region" description="Helical" evidence="1">
    <location>
        <begin position="56"/>
        <end position="78"/>
    </location>
</feature>
<feature type="transmembrane region" description="Helical" evidence="1">
    <location>
        <begin position="356"/>
        <end position="378"/>
    </location>
</feature>
<evidence type="ECO:0000256" key="1">
    <source>
        <dbReference type="SAM" id="Phobius"/>
    </source>
</evidence>
<protein>
    <submittedName>
        <fullName evidence="2">Short-chain fatty acids transporter</fullName>
    </submittedName>
</protein>